<dbReference type="Proteomes" id="UP000178794">
    <property type="component" value="Unassembled WGS sequence"/>
</dbReference>
<reference evidence="1 2" key="1">
    <citation type="journal article" date="2016" name="Nat. Commun.">
        <title>Thousands of microbial genomes shed light on interconnected biogeochemical processes in an aquifer system.</title>
        <authorList>
            <person name="Anantharaman K."/>
            <person name="Brown C.T."/>
            <person name="Hug L.A."/>
            <person name="Sharon I."/>
            <person name="Castelle C.J."/>
            <person name="Probst A.J."/>
            <person name="Thomas B.C."/>
            <person name="Singh A."/>
            <person name="Wilkins M.J."/>
            <person name="Karaoz U."/>
            <person name="Brodie E.L."/>
            <person name="Williams K.H."/>
            <person name="Hubbard S.S."/>
            <person name="Banfield J.F."/>
        </authorList>
    </citation>
    <scope>NUCLEOTIDE SEQUENCE [LARGE SCALE GENOMIC DNA]</scope>
</reference>
<gene>
    <name evidence="1" type="ORF">A3C89_03830</name>
</gene>
<dbReference type="STRING" id="1798492.A3C89_03830"/>
<sequence>MENISIEAMCRIVLEKAIDDGFVVVHPGEKAPKDLSSGELVGVTNCLRDLLRVRNKSSSPAEVVDQRAKYIVRTAKVHAHRSLTPKQVFDTTKRRQHVNEAVRDAMPRGQGEVVTLHYFRPRPEAYDKNGWLSPAALDAEYAYHGIVVDIEAQAIDNAANPELADTMPNVCQWMDGSGKHCCAKFGCWDGERRVLVRRSEDGWLAPWVFAGVRKESSVT</sequence>
<dbReference type="EMBL" id="MFLF01000007">
    <property type="protein sequence ID" value="OGG60356.1"/>
    <property type="molecule type" value="Genomic_DNA"/>
</dbReference>
<protein>
    <submittedName>
        <fullName evidence="1">Uncharacterized protein</fullName>
    </submittedName>
</protein>
<dbReference type="AlphaFoldDB" id="A0A1F6DG58"/>
<proteinExistence type="predicted"/>
<comment type="caution">
    <text evidence="1">The sequence shown here is derived from an EMBL/GenBank/DDBJ whole genome shotgun (WGS) entry which is preliminary data.</text>
</comment>
<evidence type="ECO:0000313" key="1">
    <source>
        <dbReference type="EMBL" id="OGG60356.1"/>
    </source>
</evidence>
<accession>A0A1F6DG58</accession>
<organism evidence="1 2">
    <name type="scientific">Candidatus Kaiserbacteria bacterium RIFCSPHIGHO2_02_FULL_50_50</name>
    <dbReference type="NCBI Taxonomy" id="1798492"/>
    <lineage>
        <taxon>Bacteria</taxon>
        <taxon>Candidatus Kaiseribacteriota</taxon>
    </lineage>
</organism>
<evidence type="ECO:0000313" key="2">
    <source>
        <dbReference type="Proteomes" id="UP000178794"/>
    </source>
</evidence>
<name>A0A1F6DG58_9BACT</name>